<dbReference type="RefSeq" id="WP_313914487.1">
    <property type="nucleotide sequence ID" value="NZ_CP135076.1"/>
</dbReference>
<keyword evidence="8" id="KW-1185">Reference proteome</keyword>
<evidence type="ECO:0000256" key="5">
    <source>
        <dbReference type="ARBA" id="ARBA00023136"/>
    </source>
</evidence>
<keyword evidence="5 6" id="KW-0472">Membrane</keyword>
<evidence type="ECO:0000256" key="3">
    <source>
        <dbReference type="ARBA" id="ARBA00022692"/>
    </source>
</evidence>
<organism evidence="7 8">
    <name type="scientific">Stakelama saccharophila</name>
    <dbReference type="NCBI Taxonomy" id="3075605"/>
    <lineage>
        <taxon>Bacteria</taxon>
        <taxon>Pseudomonadati</taxon>
        <taxon>Pseudomonadota</taxon>
        <taxon>Alphaproteobacteria</taxon>
        <taxon>Sphingomonadales</taxon>
        <taxon>Sphingomonadaceae</taxon>
        <taxon>Stakelama</taxon>
    </lineage>
</organism>
<evidence type="ECO:0000256" key="2">
    <source>
        <dbReference type="ARBA" id="ARBA00007524"/>
    </source>
</evidence>
<keyword evidence="3 6" id="KW-0812">Transmembrane</keyword>
<evidence type="ECO:0000313" key="8">
    <source>
        <dbReference type="Proteomes" id="UP001302249"/>
    </source>
</evidence>
<dbReference type="InterPro" id="IPR038330">
    <property type="entry name" value="TspO/MBR-related_sf"/>
</dbReference>
<gene>
    <name evidence="7" type="ORF">RPR59_12370</name>
</gene>
<feature type="transmembrane region" description="Helical" evidence="6">
    <location>
        <begin position="46"/>
        <end position="68"/>
    </location>
</feature>
<dbReference type="EMBL" id="CP135076">
    <property type="protein sequence ID" value="WNO53230.1"/>
    <property type="molecule type" value="Genomic_DNA"/>
</dbReference>
<comment type="similarity">
    <text evidence="2">Belongs to the TspO/BZRP family.</text>
</comment>
<protein>
    <submittedName>
        <fullName evidence="7">TspO/MBR family protein</fullName>
    </submittedName>
</protein>
<dbReference type="InterPro" id="IPR004307">
    <property type="entry name" value="TspO_MBR"/>
</dbReference>
<comment type="subcellular location">
    <subcellularLocation>
        <location evidence="1">Membrane</location>
        <topology evidence="1">Multi-pass membrane protein</topology>
    </subcellularLocation>
</comment>
<dbReference type="PANTHER" id="PTHR10057:SF0">
    <property type="entry name" value="TRANSLOCATOR PROTEIN"/>
    <property type="match status" value="1"/>
</dbReference>
<keyword evidence="4 6" id="KW-1133">Transmembrane helix</keyword>
<dbReference type="PANTHER" id="PTHR10057">
    <property type="entry name" value="PERIPHERAL-TYPE BENZODIAZEPINE RECEPTOR"/>
    <property type="match status" value="1"/>
</dbReference>
<evidence type="ECO:0000256" key="4">
    <source>
        <dbReference type="ARBA" id="ARBA00022989"/>
    </source>
</evidence>
<evidence type="ECO:0000256" key="6">
    <source>
        <dbReference type="SAM" id="Phobius"/>
    </source>
</evidence>
<dbReference type="Proteomes" id="UP001302249">
    <property type="component" value="Chromosome"/>
</dbReference>
<dbReference type="PIRSF" id="PIRSF005859">
    <property type="entry name" value="PBR"/>
    <property type="match status" value="1"/>
</dbReference>
<dbReference type="CDD" id="cd15904">
    <property type="entry name" value="TSPO_MBR"/>
    <property type="match status" value="1"/>
</dbReference>
<reference evidence="7 8" key="1">
    <citation type="submission" date="2023-09" db="EMBL/GenBank/DDBJ databases">
        <authorList>
            <person name="Rey-Velasco X."/>
        </authorList>
    </citation>
    <scope>NUCLEOTIDE SEQUENCE [LARGE SCALE GENOMIC DNA]</scope>
    <source>
        <strain evidence="7 8">W311</strain>
    </source>
</reference>
<sequence length="173" mass="18630">MSLVRWILVIMPAILLLGFLSASLVPVGADSRWYSALAKPDATPPAWLFPVAWTTIYILIGLALALIVNARRARGRGVGIALFAVQMAANLAWMPLFFGAHAVVPSILLLAILLLLVIAMAFAFARVRPLAAWLLVPYMVWVSYAGIILLEIHALNPNAGDLVIPAPTTQIAL</sequence>
<feature type="transmembrane region" description="Helical" evidence="6">
    <location>
        <begin position="80"/>
        <end position="98"/>
    </location>
</feature>
<dbReference type="Pfam" id="PF03073">
    <property type="entry name" value="TspO_MBR"/>
    <property type="match status" value="1"/>
</dbReference>
<feature type="transmembrane region" description="Helical" evidence="6">
    <location>
        <begin position="132"/>
        <end position="155"/>
    </location>
</feature>
<name>A0ABZ0B883_9SPHN</name>
<evidence type="ECO:0000313" key="7">
    <source>
        <dbReference type="EMBL" id="WNO53230.1"/>
    </source>
</evidence>
<evidence type="ECO:0000256" key="1">
    <source>
        <dbReference type="ARBA" id="ARBA00004141"/>
    </source>
</evidence>
<dbReference type="Gene3D" id="1.20.1260.100">
    <property type="entry name" value="TspO/MBR protein"/>
    <property type="match status" value="1"/>
</dbReference>
<feature type="transmembrane region" description="Helical" evidence="6">
    <location>
        <begin position="104"/>
        <end position="125"/>
    </location>
</feature>
<accession>A0ABZ0B883</accession>
<proteinExistence type="inferred from homology"/>